<dbReference type="InterPro" id="IPR036388">
    <property type="entry name" value="WH-like_DNA-bd_sf"/>
</dbReference>
<evidence type="ECO:0000313" key="2">
    <source>
        <dbReference type="EMBL" id="MFD1050176.1"/>
    </source>
</evidence>
<keyword evidence="3" id="KW-1185">Reference proteome</keyword>
<sequence>MSLSSEEWAFWDTWMQAQRLLLREVDRALQNDFGISKAEFSVLVRLRESPEGWLRVTELADALDWEKSRVAHLLTRMERRGLVDRREAGA</sequence>
<dbReference type="InterPro" id="IPR000835">
    <property type="entry name" value="HTH_MarR-typ"/>
</dbReference>
<gene>
    <name evidence="2" type="ORF">ACFQ1S_33960</name>
</gene>
<accession>A0ABW3MHY1</accession>
<dbReference type="SUPFAM" id="SSF46785">
    <property type="entry name" value="Winged helix' DNA-binding domain"/>
    <property type="match status" value="1"/>
</dbReference>
<dbReference type="EMBL" id="JBHTIS010002661">
    <property type="protein sequence ID" value="MFD1050176.1"/>
    <property type="molecule type" value="Genomic_DNA"/>
</dbReference>
<feature type="non-terminal residue" evidence="2">
    <location>
        <position position="90"/>
    </location>
</feature>
<reference evidence="3" key="1">
    <citation type="journal article" date="2019" name="Int. J. Syst. Evol. Microbiol.">
        <title>The Global Catalogue of Microorganisms (GCM) 10K type strain sequencing project: providing services to taxonomists for standard genome sequencing and annotation.</title>
        <authorList>
            <consortium name="The Broad Institute Genomics Platform"/>
            <consortium name="The Broad Institute Genome Sequencing Center for Infectious Disease"/>
            <person name="Wu L."/>
            <person name="Ma J."/>
        </authorList>
    </citation>
    <scope>NUCLEOTIDE SEQUENCE [LARGE SCALE GENOMIC DNA]</scope>
    <source>
        <strain evidence="3">JCM 31486</strain>
    </source>
</reference>
<evidence type="ECO:0000313" key="3">
    <source>
        <dbReference type="Proteomes" id="UP001597045"/>
    </source>
</evidence>
<feature type="domain" description="HTH marR-type" evidence="1">
    <location>
        <begin position="33"/>
        <end position="88"/>
    </location>
</feature>
<organism evidence="2 3">
    <name type="scientific">Kibdelosporangium lantanae</name>
    <dbReference type="NCBI Taxonomy" id="1497396"/>
    <lineage>
        <taxon>Bacteria</taxon>
        <taxon>Bacillati</taxon>
        <taxon>Actinomycetota</taxon>
        <taxon>Actinomycetes</taxon>
        <taxon>Pseudonocardiales</taxon>
        <taxon>Pseudonocardiaceae</taxon>
        <taxon>Kibdelosporangium</taxon>
    </lineage>
</organism>
<dbReference type="Pfam" id="PF12802">
    <property type="entry name" value="MarR_2"/>
    <property type="match status" value="1"/>
</dbReference>
<dbReference type="InterPro" id="IPR036390">
    <property type="entry name" value="WH_DNA-bd_sf"/>
</dbReference>
<evidence type="ECO:0000259" key="1">
    <source>
        <dbReference type="Pfam" id="PF12802"/>
    </source>
</evidence>
<comment type="caution">
    <text evidence="2">The sequence shown here is derived from an EMBL/GenBank/DDBJ whole genome shotgun (WGS) entry which is preliminary data.</text>
</comment>
<protein>
    <submittedName>
        <fullName evidence="2">MarR family winged helix-turn-helix transcriptional regulator</fullName>
    </submittedName>
</protein>
<dbReference type="Gene3D" id="1.10.10.10">
    <property type="entry name" value="Winged helix-like DNA-binding domain superfamily/Winged helix DNA-binding domain"/>
    <property type="match status" value="1"/>
</dbReference>
<name>A0ABW3MHY1_9PSEU</name>
<proteinExistence type="predicted"/>
<dbReference type="Proteomes" id="UP001597045">
    <property type="component" value="Unassembled WGS sequence"/>
</dbReference>